<protein>
    <recommendedName>
        <fullName evidence="3">F-box associated domain-containing protein</fullName>
    </recommendedName>
</protein>
<dbReference type="PANTHER" id="PTHR31790:SF526">
    <property type="entry name" value="OS12G0618150 PROTEIN"/>
    <property type="match status" value="1"/>
</dbReference>
<proteinExistence type="predicted"/>
<dbReference type="Proteomes" id="UP001459277">
    <property type="component" value="Unassembled WGS sequence"/>
</dbReference>
<evidence type="ECO:0000313" key="2">
    <source>
        <dbReference type="Proteomes" id="UP001459277"/>
    </source>
</evidence>
<gene>
    <name evidence="1" type="ORF">SO802_025038</name>
</gene>
<dbReference type="PANTHER" id="PTHR31790">
    <property type="entry name" value="OS02G0783600 PROTEIN"/>
    <property type="match status" value="1"/>
</dbReference>
<evidence type="ECO:0000313" key="1">
    <source>
        <dbReference type="EMBL" id="KAK9990053.1"/>
    </source>
</evidence>
<dbReference type="EMBL" id="JAZDWU010000009">
    <property type="protein sequence ID" value="KAK9990053.1"/>
    <property type="molecule type" value="Genomic_DNA"/>
</dbReference>
<dbReference type="InterPro" id="IPR052361">
    <property type="entry name" value="F-box_domain"/>
</dbReference>
<evidence type="ECO:0008006" key="3">
    <source>
        <dbReference type="Google" id="ProtNLM"/>
    </source>
</evidence>
<name>A0AAW2BWL5_9ROSI</name>
<accession>A0AAW2BWL5</accession>
<keyword evidence="2" id="KW-1185">Reference proteome</keyword>
<sequence length="131" mass="15018">MNIREIMGMKIREMNMLACINGIICVGGFFVDGFEGFVLWNPATKEDKVVSYPTADCPAMCAFGYDHNSNDYKVSQHRYSRTTMNGVHHWVGFMDNDDINELGEDCDPEVVVCFDMSHEVFRVIRFPDDVF</sequence>
<organism evidence="1 2">
    <name type="scientific">Lithocarpus litseifolius</name>
    <dbReference type="NCBI Taxonomy" id="425828"/>
    <lineage>
        <taxon>Eukaryota</taxon>
        <taxon>Viridiplantae</taxon>
        <taxon>Streptophyta</taxon>
        <taxon>Embryophyta</taxon>
        <taxon>Tracheophyta</taxon>
        <taxon>Spermatophyta</taxon>
        <taxon>Magnoliopsida</taxon>
        <taxon>eudicotyledons</taxon>
        <taxon>Gunneridae</taxon>
        <taxon>Pentapetalae</taxon>
        <taxon>rosids</taxon>
        <taxon>fabids</taxon>
        <taxon>Fagales</taxon>
        <taxon>Fagaceae</taxon>
        <taxon>Lithocarpus</taxon>
    </lineage>
</organism>
<dbReference type="AlphaFoldDB" id="A0AAW2BWL5"/>
<comment type="caution">
    <text evidence="1">The sequence shown here is derived from an EMBL/GenBank/DDBJ whole genome shotgun (WGS) entry which is preliminary data.</text>
</comment>
<reference evidence="1 2" key="1">
    <citation type="submission" date="2024-01" db="EMBL/GenBank/DDBJ databases">
        <title>A telomere-to-telomere, gap-free genome of sweet tea (Lithocarpus litseifolius).</title>
        <authorList>
            <person name="Zhou J."/>
        </authorList>
    </citation>
    <scope>NUCLEOTIDE SEQUENCE [LARGE SCALE GENOMIC DNA]</scope>
    <source>
        <strain evidence="1">Zhou-2022a</strain>
        <tissue evidence="1">Leaf</tissue>
    </source>
</reference>